<protein>
    <submittedName>
        <fullName evidence="1">Uncharacterized protein</fullName>
    </submittedName>
</protein>
<reference evidence="1 2" key="1">
    <citation type="submission" date="2014-04" db="EMBL/GenBank/DDBJ databases">
        <authorList>
            <consortium name="DOE Joint Genome Institute"/>
            <person name="Kuo A."/>
            <person name="Ruytinx J."/>
            <person name="Rineau F."/>
            <person name="Colpaert J."/>
            <person name="Kohler A."/>
            <person name="Nagy L.G."/>
            <person name="Floudas D."/>
            <person name="Copeland A."/>
            <person name="Barry K.W."/>
            <person name="Cichocki N."/>
            <person name="Veneault-Fourrey C."/>
            <person name="LaButti K."/>
            <person name="Lindquist E.A."/>
            <person name="Lipzen A."/>
            <person name="Lundell T."/>
            <person name="Morin E."/>
            <person name="Murat C."/>
            <person name="Sun H."/>
            <person name="Tunlid A."/>
            <person name="Henrissat B."/>
            <person name="Grigoriev I.V."/>
            <person name="Hibbett D.S."/>
            <person name="Martin F."/>
            <person name="Nordberg H.P."/>
            <person name="Cantor M.N."/>
            <person name="Hua S.X."/>
        </authorList>
    </citation>
    <scope>NUCLEOTIDE SEQUENCE [LARGE SCALE GENOMIC DNA]</scope>
    <source>
        <strain evidence="1 2">UH-Slu-Lm8-n1</strain>
    </source>
</reference>
<accession>A0A0C9Z9Q4</accession>
<organism evidence="1 2">
    <name type="scientific">Suillus luteus UH-Slu-Lm8-n1</name>
    <dbReference type="NCBI Taxonomy" id="930992"/>
    <lineage>
        <taxon>Eukaryota</taxon>
        <taxon>Fungi</taxon>
        <taxon>Dikarya</taxon>
        <taxon>Basidiomycota</taxon>
        <taxon>Agaricomycotina</taxon>
        <taxon>Agaricomycetes</taxon>
        <taxon>Agaricomycetidae</taxon>
        <taxon>Boletales</taxon>
        <taxon>Suillineae</taxon>
        <taxon>Suillaceae</taxon>
        <taxon>Suillus</taxon>
    </lineage>
</organism>
<dbReference type="SUPFAM" id="SSF52047">
    <property type="entry name" value="RNI-like"/>
    <property type="match status" value="1"/>
</dbReference>
<dbReference type="EMBL" id="KN835788">
    <property type="protein sequence ID" value="KIK34225.1"/>
    <property type="molecule type" value="Genomic_DNA"/>
</dbReference>
<dbReference type="AlphaFoldDB" id="A0A0C9Z9Q4"/>
<keyword evidence="2" id="KW-1185">Reference proteome</keyword>
<evidence type="ECO:0000313" key="2">
    <source>
        <dbReference type="Proteomes" id="UP000054485"/>
    </source>
</evidence>
<dbReference type="OrthoDB" id="2691562at2759"/>
<dbReference type="Proteomes" id="UP000054485">
    <property type="component" value="Unassembled WGS sequence"/>
</dbReference>
<dbReference type="HOGENOM" id="CLU_1295157_0_0_1"/>
<name>A0A0C9Z9Q4_9AGAM</name>
<dbReference type="InterPro" id="IPR032675">
    <property type="entry name" value="LRR_dom_sf"/>
</dbReference>
<gene>
    <name evidence="1" type="ORF">CY34DRAFT_17866</name>
</gene>
<proteinExistence type="predicted"/>
<dbReference type="Gene3D" id="3.80.10.10">
    <property type="entry name" value="Ribonuclease Inhibitor"/>
    <property type="match status" value="1"/>
</dbReference>
<dbReference type="InParanoid" id="A0A0C9Z9Q4"/>
<sequence>MKVSVLPLAEAEQLCRALSQCKANQSLKRIDIISHGSTSGEPSSTVITQFFCFTQLRTLQLDFFHCCFNLDNDLLLEAMESWPHIRSLKLVGLDAIPIVTFRGLFTALPQCPNLLSLDMLVDAVRIDIDPTAESFQHTTLESLNLTRSPVADAEAVARIIFSMLPRIEHVYDQRDPFETWDIGGQFDEQWDKVNKHLDLLNGREPQSSEFEMY</sequence>
<reference evidence="2" key="2">
    <citation type="submission" date="2015-01" db="EMBL/GenBank/DDBJ databases">
        <title>Evolutionary Origins and Diversification of the Mycorrhizal Mutualists.</title>
        <authorList>
            <consortium name="DOE Joint Genome Institute"/>
            <consortium name="Mycorrhizal Genomics Consortium"/>
            <person name="Kohler A."/>
            <person name="Kuo A."/>
            <person name="Nagy L.G."/>
            <person name="Floudas D."/>
            <person name="Copeland A."/>
            <person name="Barry K.W."/>
            <person name="Cichocki N."/>
            <person name="Veneault-Fourrey C."/>
            <person name="LaButti K."/>
            <person name="Lindquist E.A."/>
            <person name="Lipzen A."/>
            <person name="Lundell T."/>
            <person name="Morin E."/>
            <person name="Murat C."/>
            <person name="Riley R."/>
            <person name="Ohm R."/>
            <person name="Sun H."/>
            <person name="Tunlid A."/>
            <person name="Henrissat B."/>
            <person name="Grigoriev I.V."/>
            <person name="Hibbett D.S."/>
            <person name="Martin F."/>
        </authorList>
    </citation>
    <scope>NUCLEOTIDE SEQUENCE [LARGE SCALE GENOMIC DNA]</scope>
    <source>
        <strain evidence="2">UH-Slu-Lm8-n1</strain>
    </source>
</reference>
<evidence type="ECO:0000313" key="1">
    <source>
        <dbReference type="EMBL" id="KIK34225.1"/>
    </source>
</evidence>